<name>A0A5C4WC25_9ACTN</name>
<sequence>MLRRSARHPDPASPGPDPGVQIVPHRLARHLPAPTRRSRSRGGGSHSRAPDSEPDPGRAHRDRHSLRADQDSRLGCTHHLATGPAPHAQTADQGRDRLQDPRRRPHSRQDRTARGPAQDRDHRRPPAQQTAAQRRPAARPPRTTRTRPQRPRPVRHAYRSLTHAQPHTYLAATPATSRTAAQHRHLGARPSSVFGRRAASSAGQAAGVAVPCHPRPTPAHTAKSARARHGAVDPSAPALDPRSAARHAHPRAPAWPAPSAAGPAATARPEKQPHPEEGRPMNETDQLLIAQIPSDIDRPDKIAYGLTVRQILITATTGGVATAIYYLFHQLLPIVILAAVLLPLAALGMAIALGRRDGLSLDRFLLAALRFAHSPKRLVAAPDGVAEPPRWCRLRGKPPAPLQLPVRAIRTDGALDLADGGVAVLVETGTLSFHLRTAGEQAALAGAFGRWLNSLEAPVQILVRARPVDLGNLIDAVERRAASLPHPALADAAGQHAAFLDELNSSRELLAHQVLIVLRDNHAAGRRRRSVRREASAAVVLRRAAEAERSLAALGVTTRVLDAPAAHQVLTECLDPGGWHPAGQALPDDIITGEETA</sequence>
<gene>
    <name evidence="3" type="ORF">FH608_023945</name>
</gene>
<feature type="transmembrane region" description="Helical" evidence="2">
    <location>
        <begin position="334"/>
        <end position="353"/>
    </location>
</feature>
<comment type="caution">
    <text evidence="3">The sequence shown here is derived from an EMBL/GenBank/DDBJ whole genome shotgun (WGS) entry which is preliminary data.</text>
</comment>
<feature type="transmembrane region" description="Helical" evidence="2">
    <location>
        <begin position="311"/>
        <end position="328"/>
    </location>
</feature>
<organism evidence="3 4">
    <name type="scientific">Nonomuraea phyllanthi</name>
    <dbReference type="NCBI Taxonomy" id="2219224"/>
    <lineage>
        <taxon>Bacteria</taxon>
        <taxon>Bacillati</taxon>
        <taxon>Actinomycetota</taxon>
        <taxon>Actinomycetes</taxon>
        <taxon>Streptosporangiales</taxon>
        <taxon>Streptosporangiaceae</taxon>
        <taxon>Nonomuraea</taxon>
    </lineage>
</organism>
<proteinExistence type="predicted"/>
<evidence type="ECO:0000313" key="4">
    <source>
        <dbReference type="Proteomes" id="UP000312512"/>
    </source>
</evidence>
<feature type="compositionally biased region" description="Basic and acidic residues" evidence="1">
    <location>
        <begin position="268"/>
        <end position="281"/>
    </location>
</feature>
<dbReference type="Proteomes" id="UP000312512">
    <property type="component" value="Unassembled WGS sequence"/>
</dbReference>
<keyword evidence="4" id="KW-1185">Reference proteome</keyword>
<feature type="compositionally biased region" description="Low complexity" evidence="1">
    <location>
        <begin position="126"/>
        <end position="141"/>
    </location>
</feature>
<feature type="compositionally biased region" description="Basic and acidic residues" evidence="1">
    <location>
        <begin position="93"/>
        <end position="124"/>
    </location>
</feature>
<feature type="compositionally biased region" description="Basic and acidic residues" evidence="1">
    <location>
        <begin position="48"/>
        <end position="72"/>
    </location>
</feature>
<evidence type="ECO:0000256" key="2">
    <source>
        <dbReference type="SAM" id="Phobius"/>
    </source>
</evidence>
<accession>A0A5C4WC25</accession>
<keyword evidence="2" id="KW-0812">Transmembrane</keyword>
<dbReference type="OrthoDB" id="3354527at2"/>
<feature type="compositionally biased region" description="Low complexity" evidence="1">
    <location>
        <begin position="251"/>
        <end position="267"/>
    </location>
</feature>
<reference evidence="3 4" key="1">
    <citation type="submission" date="2019-10" db="EMBL/GenBank/DDBJ databases">
        <title>Nonomuraea sp. nov., isolated from Phyllanthus amarus.</title>
        <authorList>
            <person name="Klykleung N."/>
            <person name="Tanasupawat S."/>
        </authorList>
    </citation>
    <scope>NUCLEOTIDE SEQUENCE [LARGE SCALE GENOMIC DNA]</scope>
    <source>
        <strain evidence="3 4">PA1-10</strain>
    </source>
</reference>
<protein>
    <submittedName>
        <fullName evidence="3">Uncharacterized protein</fullName>
    </submittedName>
</protein>
<dbReference type="Pfam" id="PF12666">
    <property type="entry name" value="PrgI"/>
    <property type="match status" value="1"/>
</dbReference>
<dbReference type="EMBL" id="VDLX02000009">
    <property type="protein sequence ID" value="KAB8192862.1"/>
    <property type="molecule type" value="Genomic_DNA"/>
</dbReference>
<feature type="region of interest" description="Disordered" evidence="1">
    <location>
        <begin position="175"/>
        <end position="281"/>
    </location>
</feature>
<feature type="compositionally biased region" description="Low complexity" evidence="1">
    <location>
        <begin position="196"/>
        <end position="210"/>
    </location>
</feature>
<dbReference type="InterPro" id="IPR024414">
    <property type="entry name" value="Uncharacterised_PrgI"/>
</dbReference>
<feature type="compositionally biased region" description="Basic residues" evidence="1">
    <location>
        <begin position="142"/>
        <end position="155"/>
    </location>
</feature>
<evidence type="ECO:0000313" key="3">
    <source>
        <dbReference type="EMBL" id="KAB8192862.1"/>
    </source>
</evidence>
<keyword evidence="2" id="KW-0472">Membrane</keyword>
<keyword evidence="2" id="KW-1133">Transmembrane helix</keyword>
<feature type="region of interest" description="Disordered" evidence="1">
    <location>
        <begin position="1"/>
        <end position="155"/>
    </location>
</feature>
<dbReference type="AlphaFoldDB" id="A0A5C4WC25"/>
<evidence type="ECO:0000256" key="1">
    <source>
        <dbReference type="SAM" id="MobiDB-lite"/>
    </source>
</evidence>